<dbReference type="AlphaFoldDB" id="A0A4S4B2B1"/>
<proteinExistence type="predicted"/>
<dbReference type="Proteomes" id="UP000308430">
    <property type="component" value="Unassembled WGS sequence"/>
</dbReference>
<keyword evidence="3" id="KW-1185">Reference proteome</keyword>
<dbReference type="PANTHER" id="PTHR36508:SF1">
    <property type="entry name" value="PROTEIN SLYX"/>
    <property type="match status" value="1"/>
</dbReference>
<gene>
    <name evidence="2" type="ORF">E6C76_05640</name>
</gene>
<protein>
    <submittedName>
        <fullName evidence="2">SlyX family protein</fullName>
    </submittedName>
</protein>
<evidence type="ECO:0000313" key="3">
    <source>
        <dbReference type="Proteomes" id="UP000308430"/>
    </source>
</evidence>
<dbReference type="OrthoDB" id="5297107at2"/>
<accession>A0A4S4B2B1</accession>
<dbReference type="EMBL" id="SSOC01000002">
    <property type="protein sequence ID" value="THF66325.1"/>
    <property type="molecule type" value="Genomic_DNA"/>
</dbReference>
<reference evidence="2 3" key="1">
    <citation type="submission" date="2019-04" db="EMBL/GenBank/DDBJ databases">
        <title>Azoarcus nasutitermitis sp. nov. isolated from termite nest.</title>
        <authorList>
            <person name="Lin S.-Y."/>
            <person name="Hameed A."/>
            <person name="Hsu Y.-H."/>
            <person name="Young C.-C."/>
        </authorList>
    </citation>
    <scope>NUCLEOTIDE SEQUENCE [LARGE SCALE GENOMIC DNA]</scope>
    <source>
        <strain evidence="2 3">CC-YHH838</strain>
    </source>
</reference>
<dbReference type="RefSeq" id="WP_136347274.1">
    <property type="nucleotide sequence ID" value="NZ_SSOC01000002.1"/>
</dbReference>
<feature type="region of interest" description="Disordered" evidence="1">
    <location>
        <begin position="54"/>
        <end position="74"/>
    </location>
</feature>
<dbReference type="PANTHER" id="PTHR36508">
    <property type="entry name" value="PROTEIN SLYX"/>
    <property type="match status" value="1"/>
</dbReference>
<dbReference type="Gene3D" id="1.20.5.300">
    <property type="match status" value="1"/>
</dbReference>
<organism evidence="2 3">
    <name type="scientific">Pseudothauera nasutitermitis</name>
    <dbReference type="NCBI Taxonomy" id="2565930"/>
    <lineage>
        <taxon>Bacteria</taxon>
        <taxon>Pseudomonadati</taxon>
        <taxon>Pseudomonadota</taxon>
        <taxon>Betaproteobacteria</taxon>
        <taxon>Rhodocyclales</taxon>
        <taxon>Zoogloeaceae</taxon>
        <taxon>Pseudothauera</taxon>
    </lineage>
</organism>
<evidence type="ECO:0000313" key="2">
    <source>
        <dbReference type="EMBL" id="THF66325.1"/>
    </source>
</evidence>
<dbReference type="InterPro" id="IPR007236">
    <property type="entry name" value="SlyX"/>
</dbReference>
<name>A0A4S4B2B1_9RHOO</name>
<sequence length="74" mass="8550">MNPEHETDKRLTDLECRQAEAEDLLDALNTTVYRQQREIERLQAQLLRLGEQLRDLSARGGPPLGPQDEIPPHY</sequence>
<comment type="caution">
    <text evidence="2">The sequence shown here is derived from an EMBL/GenBank/DDBJ whole genome shotgun (WGS) entry which is preliminary data.</text>
</comment>
<dbReference type="Pfam" id="PF04102">
    <property type="entry name" value="SlyX"/>
    <property type="match status" value="1"/>
</dbReference>
<evidence type="ECO:0000256" key="1">
    <source>
        <dbReference type="SAM" id="MobiDB-lite"/>
    </source>
</evidence>